<reference evidence="2 3" key="1">
    <citation type="journal article" date="2020" name="Nat. Food">
        <title>A phased Vanilla planifolia genome enables genetic improvement of flavour and production.</title>
        <authorList>
            <person name="Hasing T."/>
            <person name="Tang H."/>
            <person name="Brym M."/>
            <person name="Khazi F."/>
            <person name="Huang T."/>
            <person name="Chambers A.H."/>
        </authorList>
    </citation>
    <scope>NUCLEOTIDE SEQUENCE [LARGE SCALE GENOMIC DNA]</scope>
    <source>
        <tissue evidence="2">Leaf</tissue>
    </source>
</reference>
<name>A0A835PNF6_VANPL</name>
<dbReference type="AlphaFoldDB" id="A0A835PNF6"/>
<evidence type="ECO:0000313" key="3">
    <source>
        <dbReference type="Proteomes" id="UP000636800"/>
    </source>
</evidence>
<feature type="region of interest" description="Disordered" evidence="1">
    <location>
        <begin position="1"/>
        <end position="46"/>
    </location>
</feature>
<dbReference type="EMBL" id="JADCNL010000014">
    <property type="protein sequence ID" value="KAG0453342.1"/>
    <property type="molecule type" value="Genomic_DNA"/>
</dbReference>
<comment type="caution">
    <text evidence="2">The sequence shown here is derived from an EMBL/GenBank/DDBJ whole genome shotgun (WGS) entry which is preliminary data.</text>
</comment>
<dbReference type="OrthoDB" id="20872at2759"/>
<proteinExistence type="predicted"/>
<evidence type="ECO:0000256" key="1">
    <source>
        <dbReference type="SAM" id="MobiDB-lite"/>
    </source>
</evidence>
<feature type="compositionally biased region" description="Basic and acidic residues" evidence="1">
    <location>
        <begin position="1"/>
        <end position="40"/>
    </location>
</feature>
<sequence length="90" mass="10309">MGGRERDVGRWEGAKETLEDGENKRDATRGEQAIKEKEALRNSGRNRSDLQCLCKRDFWQGNQASDVKQMEDDKFKLDGCYGKDFGFSNT</sequence>
<evidence type="ECO:0000313" key="2">
    <source>
        <dbReference type="EMBL" id="KAG0453342.1"/>
    </source>
</evidence>
<gene>
    <name evidence="2" type="ORF">HPP92_026006</name>
</gene>
<keyword evidence="3" id="KW-1185">Reference proteome</keyword>
<accession>A0A835PNF6</accession>
<protein>
    <submittedName>
        <fullName evidence="2">Uncharacterized protein</fullName>
    </submittedName>
</protein>
<organism evidence="2 3">
    <name type="scientific">Vanilla planifolia</name>
    <name type="common">Vanilla</name>
    <dbReference type="NCBI Taxonomy" id="51239"/>
    <lineage>
        <taxon>Eukaryota</taxon>
        <taxon>Viridiplantae</taxon>
        <taxon>Streptophyta</taxon>
        <taxon>Embryophyta</taxon>
        <taxon>Tracheophyta</taxon>
        <taxon>Spermatophyta</taxon>
        <taxon>Magnoliopsida</taxon>
        <taxon>Liliopsida</taxon>
        <taxon>Asparagales</taxon>
        <taxon>Orchidaceae</taxon>
        <taxon>Vanilloideae</taxon>
        <taxon>Vanilleae</taxon>
        <taxon>Vanilla</taxon>
    </lineage>
</organism>
<dbReference type="Proteomes" id="UP000636800">
    <property type="component" value="Unassembled WGS sequence"/>
</dbReference>